<dbReference type="Proteomes" id="UP000192906">
    <property type="component" value="Unassembled WGS sequence"/>
</dbReference>
<keyword evidence="2" id="KW-1185">Reference proteome</keyword>
<protein>
    <submittedName>
        <fullName evidence="1">Uncharacterized protein</fullName>
    </submittedName>
</protein>
<organism evidence="1 2">
    <name type="scientific">Desulfovibrio gilichinskyi</name>
    <dbReference type="NCBI Taxonomy" id="1519643"/>
    <lineage>
        <taxon>Bacteria</taxon>
        <taxon>Pseudomonadati</taxon>
        <taxon>Thermodesulfobacteriota</taxon>
        <taxon>Desulfovibrionia</taxon>
        <taxon>Desulfovibrionales</taxon>
        <taxon>Desulfovibrionaceae</taxon>
        <taxon>Desulfovibrio</taxon>
    </lineage>
</organism>
<proteinExistence type="predicted"/>
<dbReference type="EMBL" id="FWZU01000009">
    <property type="protein sequence ID" value="SMF44509.1"/>
    <property type="molecule type" value="Genomic_DNA"/>
</dbReference>
<reference evidence="2" key="1">
    <citation type="submission" date="2017-04" db="EMBL/GenBank/DDBJ databases">
        <authorList>
            <person name="Varghese N."/>
            <person name="Submissions S."/>
        </authorList>
    </citation>
    <scope>NUCLEOTIDE SEQUENCE [LARGE SCALE GENOMIC DNA]</scope>
    <source>
        <strain evidence="2">K3S</strain>
    </source>
</reference>
<accession>A0A1X7F1Z2</accession>
<evidence type="ECO:0000313" key="2">
    <source>
        <dbReference type="Proteomes" id="UP000192906"/>
    </source>
</evidence>
<name>A0A1X7F1Z2_9BACT</name>
<sequence length="85" mass="9363">MNTCKKAEPAASPVGSKVRHCVFELRCLSQGMPEEKFNKLKVIINNLEGCALHMEEIEQHIPVSLFSPPIDSGQIAAELGARMEN</sequence>
<evidence type="ECO:0000313" key="1">
    <source>
        <dbReference type="EMBL" id="SMF44509.1"/>
    </source>
</evidence>
<dbReference type="AlphaFoldDB" id="A0A1X7F1Z2"/>
<dbReference type="OrthoDB" id="9908322at2"/>
<gene>
    <name evidence="1" type="ORF">SAMN06295933_3606</name>
</gene>
<dbReference type="STRING" id="1519643.SAMN06295933_3606"/>
<dbReference type="RefSeq" id="WP_085104793.1">
    <property type="nucleotide sequence ID" value="NZ_FWZU01000009.1"/>
</dbReference>